<accession>A0A3S8ZX18</accession>
<protein>
    <submittedName>
        <fullName evidence="1">Uncharacterized protein</fullName>
    </submittedName>
</protein>
<reference evidence="1 2" key="1">
    <citation type="submission" date="2018-12" db="EMBL/GenBank/DDBJ databases">
        <title>Complete genome sequence of Iodobacter sp. H11R3.</title>
        <authorList>
            <person name="Bae J.-W."/>
        </authorList>
    </citation>
    <scope>NUCLEOTIDE SEQUENCE [LARGE SCALE GENOMIC DNA]</scope>
    <source>
        <strain evidence="1 2">H11R3</strain>
    </source>
</reference>
<proteinExistence type="predicted"/>
<dbReference type="RefSeq" id="WP_125976051.1">
    <property type="nucleotide sequence ID" value="NZ_CP034433.1"/>
</dbReference>
<name>A0A3S8ZX18_9NEIS</name>
<evidence type="ECO:0000313" key="1">
    <source>
        <dbReference type="EMBL" id="AZN37954.1"/>
    </source>
</evidence>
<dbReference type="KEGG" id="iod:EJO50_16660"/>
<sequence>MLGIRYCFSGLVNNLKPPIYASDSIDNKRIAKSIFKSADEYFASFAGLILKGNLFWEKKMIR</sequence>
<evidence type="ECO:0000313" key="2">
    <source>
        <dbReference type="Proteomes" id="UP000282438"/>
    </source>
</evidence>
<dbReference type="Proteomes" id="UP000282438">
    <property type="component" value="Chromosome"/>
</dbReference>
<dbReference type="EMBL" id="CP034433">
    <property type="protein sequence ID" value="AZN37954.1"/>
    <property type="molecule type" value="Genomic_DNA"/>
</dbReference>
<keyword evidence="2" id="KW-1185">Reference proteome</keyword>
<dbReference type="AlphaFoldDB" id="A0A3S8ZX18"/>
<organism evidence="1 2">
    <name type="scientific">Iodobacter ciconiae</name>
    <dbReference type="NCBI Taxonomy" id="2496266"/>
    <lineage>
        <taxon>Bacteria</taxon>
        <taxon>Pseudomonadati</taxon>
        <taxon>Pseudomonadota</taxon>
        <taxon>Betaproteobacteria</taxon>
        <taxon>Neisseriales</taxon>
        <taxon>Chitinibacteraceae</taxon>
        <taxon>Iodobacter</taxon>
    </lineage>
</organism>
<gene>
    <name evidence="1" type="ORF">EJO50_16660</name>
</gene>